<proteinExistence type="predicted"/>
<gene>
    <name evidence="1" type="ORF">Bca52824_039236</name>
</gene>
<dbReference type="AlphaFoldDB" id="A0A8X7RR55"/>
<evidence type="ECO:0000313" key="2">
    <source>
        <dbReference type="Proteomes" id="UP000886595"/>
    </source>
</evidence>
<comment type="caution">
    <text evidence="1">The sequence shown here is derived from an EMBL/GenBank/DDBJ whole genome shotgun (WGS) entry which is preliminary data.</text>
</comment>
<evidence type="ECO:0000313" key="1">
    <source>
        <dbReference type="EMBL" id="KAG2292567.1"/>
    </source>
</evidence>
<sequence length="135" mass="15055">MRSQKLQYILITASFQLISINRSSCKTQQQQEISSFAVVGRLTSGLLFLRSLSQRSASQNLRIKIGKINSGEQTSCRCDYFLQGPLVFSVTLCKTVIAKRERLILMVESTAASGVLHIFGQEVSYNFGHSPLRPP</sequence>
<protein>
    <submittedName>
        <fullName evidence="1">Uncharacterized protein</fullName>
    </submittedName>
</protein>
<dbReference type="EMBL" id="JAAMPC010000009">
    <property type="protein sequence ID" value="KAG2292567.1"/>
    <property type="molecule type" value="Genomic_DNA"/>
</dbReference>
<name>A0A8X7RR55_BRACI</name>
<keyword evidence="2" id="KW-1185">Reference proteome</keyword>
<accession>A0A8X7RR55</accession>
<organism evidence="1 2">
    <name type="scientific">Brassica carinata</name>
    <name type="common">Ethiopian mustard</name>
    <name type="synonym">Abyssinian cabbage</name>
    <dbReference type="NCBI Taxonomy" id="52824"/>
    <lineage>
        <taxon>Eukaryota</taxon>
        <taxon>Viridiplantae</taxon>
        <taxon>Streptophyta</taxon>
        <taxon>Embryophyta</taxon>
        <taxon>Tracheophyta</taxon>
        <taxon>Spermatophyta</taxon>
        <taxon>Magnoliopsida</taxon>
        <taxon>eudicotyledons</taxon>
        <taxon>Gunneridae</taxon>
        <taxon>Pentapetalae</taxon>
        <taxon>rosids</taxon>
        <taxon>malvids</taxon>
        <taxon>Brassicales</taxon>
        <taxon>Brassicaceae</taxon>
        <taxon>Brassiceae</taxon>
        <taxon>Brassica</taxon>
    </lineage>
</organism>
<reference evidence="1 2" key="1">
    <citation type="submission" date="2020-02" db="EMBL/GenBank/DDBJ databases">
        <authorList>
            <person name="Ma Q."/>
            <person name="Huang Y."/>
            <person name="Song X."/>
            <person name="Pei D."/>
        </authorList>
    </citation>
    <scope>NUCLEOTIDE SEQUENCE [LARGE SCALE GENOMIC DNA]</scope>
    <source>
        <strain evidence="1">Sxm20200214</strain>
        <tissue evidence="1">Leaf</tissue>
    </source>
</reference>
<dbReference type="Proteomes" id="UP000886595">
    <property type="component" value="Unassembled WGS sequence"/>
</dbReference>